<comment type="caution">
    <text evidence="4">The sequence shown here is derived from an EMBL/GenBank/DDBJ whole genome shotgun (WGS) entry which is preliminary data.</text>
</comment>
<feature type="domain" description="Type VII secretion system protein EssD-like" evidence="3">
    <location>
        <begin position="710"/>
        <end position="812"/>
    </location>
</feature>
<dbReference type="RefSeq" id="WP_184077512.1">
    <property type="nucleotide sequence ID" value="NZ_JACHDS010000001.1"/>
</dbReference>
<feature type="compositionally biased region" description="Basic and acidic residues" evidence="2">
    <location>
        <begin position="417"/>
        <end position="432"/>
    </location>
</feature>
<feature type="compositionally biased region" description="Low complexity" evidence="2">
    <location>
        <begin position="482"/>
        <end position="494"/>
    </location>
</feature>
<proteinExistence type="predicted"/>
<reference evidence="4 5" key="1">
    <citation type="submission" date="2020-08" db="EMBL/GenBank/DDBJ databases">
        <title>Sequencing the genomes of 1000 actinobacteria strains.</title>
        <authorList>
            <person name="Klenk H.-P."/>
        </authorList>
    </citation>
    <scope>NUCLEOTIDE SEQUENCE [LARGE SCALE GENOMIC DNA]</scope>
    <source>
        <strain evidence="4 5">DSM 46659</strain>
    </source>
</reference>
<dbReference type="EMBL" id="JACHDS010000001">
    <property type="protein sequence ID" value="MBB6173852.1"/>
    <property type="molecule type" value="Genomic_DNA"/>
</dbReference>
<feature type="compositionally biased region" description="Basic and acidic residues" evidence="2">
    <location>
        <begin position="441"/>
        <end position="453"/>
    </location>
</feature>
<evidence type="ECO:0000313" key="4">
    <source>
        <dbReference type="EMBL" id="MBB6173852.1"/>
    </source>
</evidence>
<dbReference type="InterPro" id="IPR044927">
    <property type="entry name" value="Endonuclea_NS_2"/>
</dbReference>
<evidence type="ECO:0000256" key="2">
    <source>
        <dbReference type="SAM" id="MobiDB-lite"/>
    </source>
</evidence>
<evidence type="ECO:0000256" key="1">
    <source>
        <dbReference type="SAM" id="Coils"/>
    </source>
</evidence>
<feature type="coiled-coil region" evidence="1">
    <location>
        <begin position="19"/>
        <end position="82"/>
    </location>
</feature>
<organism evidence="4 5">
    <name type="scientific">Nocardiopsis mwathae</name>
    <dbReference type="NCBI Taxonomy" id="1472723"/>
    <lineage>
        <taxon>Bacteria</taxon>
        <taxon>Bacillati</taxon>
        <taxon>Actinomycetota</taxon>
        <taxon>Actinomycetes</taxon>
        <taxon>Streptosporangiales</taxon>
        <taxon>Nocardiopsidaceae</taxon>
        <taxon>Nocardiopsis</taxon>
    </lineage>
</organism>
<keyword evidence="1" id="KW-0175">Coiled coil</keyword>
<protein>
    <recommendedName>
        <fullName evidence="3">Type VII secretion system protein EssD-like domain-containing protein</fullName>
    </recommendedName>
</protein>
<accession>A0A7X0D6S3</accession>
<feature type="compositionally biased region" description="Gly residues" evidence="2">
    <location>
        <begin position="525"/>
        <end position="549"/>
    </location>
</feature>
<name>A0A7X0D6S3_9ACTN</name>
<dbReference type="Gene3D" id="3.40.570.10">
    <property type="entry name" value="Extracellular Endonuclease, subunit A"/>
    <property type="match status" value="1"/>
</dbReference>
<keyword evidence="5" id="KW-1185">Reference proteome</keyword>
<dbReference type="Proteomes" id="UP000546642">
    <property type="component" value="Unassembled WGS sequence"/>
</dbReference>
<evidence type="ECO:0000313" key="5">
    <source>
        <dbReference type="Proteomes" id="UP000546642"/>
    </source>
</evidence>
<dbReference type="Pfam" id="PF13930">
    <property type="entry name" value="Endonuclea_NS_2"/>
    <property type="match status" value="1"/>
</dbReference>
<dbReference type="AlphaFoldDB" id="A0A7X0D6S3"/>
<dbReference type="InterPro" id="IPR044929">
    <property type="entry name" value="DNA/RNA_non-sp_Endonuclease_sf"/>
</dbReference>
<feature type="compositionally biased region" description="Gly residues" evidence="2">
    <location>
        <begin position="470"/>
        <end position="481"/>
    </location>
</feature>
<feature type="region of interest" description="Disordered" evidence="2">
    <location>
        <begin position="285"/>
        <end position="577"/>
    </location>
</feature>
<feature type="compositionally biased region" description="Polar residues" evidence="2">
    <location>
        <begin position="508"/>
        <end position="520"/>
    </location>
</feature>
<sequence length="827" mass="86563">MATRGEDISGDLATVADALTAFAETARKLKKKLEALRSQAYQFSLDNGCTDWKSDDDLVEEHNQLKADIDSAVVAYQAAERECANKITDLYGGPEFVADNGEIIRGNKRAHGVEEIPEDAPMPWGAPAEPDLNWFQESVKADMDFLRGAWDATLGGQWEAAVSLAYASGFYTDDGWGVESFDEWKGNVVTHADETYAGYMALLGKNRVHGSGVGLGAEWRDQEGLAREAWWGVADGLTGWSQWDDAPGYTVATTGITAVGVAAGGVGLVRGASRVLTSAANIAAKWKPGGGSFTPTSDSPSPGRWKTPTPTTPSTPDFSPGAGGRTPASPPVGGHGPSTGSGRGPSTGSGHGTSGSDGGEPSPSGSQRPASPAPAQTPGSRSPAPHPQESAGSGTRREDTSDTPAPPREATATPDRATTEVQRDISRLEELVKNNGGDLDAAMRDLSRERHSELVGAGATARNSDMGPAASGGGHGGGGGLYSSSDSPGSGRASTFGAAGADSPGSGRHSNTSSGDFGSSLSPLGGTGRGQGGSGLSDASGGVGNGGRETGPATGGHRSPIPTDLTPKVGEVFDDRGKLAPNTSYRVVDEGGVDRGIFVTGHDGKVVKVQTDSISSARSPGSNIELANPRPNMTYEVDGKFTFKTDSQARTVSVSGEISLDDGIRDPGSERRSKRLGKEDFENVYRKENEQILSTAQERVGRVLTPADVAQYKDVTWNPGHLIARMFGGPGELVNLVPMTEYINRDISRVDGRKATIEDSFRVLEREWADALKGRPDADPPIPPKKVDVEIELDYSGNMNSPESITVKYVIDGTPKKRTYENVPPLT</sequence>
<evidence type="ECO:0000259" key="3">
    <source>
        <dbReference type="Pfam" id="PF13930"/>
    </source>
</evidence>
<feature type="compositionally biased region" description="Low complexity" evidence="2">
    <location>
        <begin position="307"/>
        <end position="316"/>
    </location>
</feature>
<feature type="compositionally biased region" description="Gly residues" evidence="2">
    <location>
        <begin position="333"/>
        <end position="358"/>
    </location>
</feature>
<gene>
    <name evidence="4" type="ORF">HNR23_003912</name>
</gene>